<dbReference type="EMBL" id="BART01003985">
    <property type="protein sequence ID" value="GAG64613.1"/>
    <property type="molecule type" value="Genomic_DNA"/>
</dbReference>
<organism evidence="1">
    <name type="scientific">marine sediment metagenome</name>
    <dbReference type="NCBI Taxonomy" id="412755"/>
    <lineage>
        <taxon>unclassified sequences</taxon>
        <taxon>metagenomes</taxon>
        <taxon>ecological metagenomes</taxon>
    </lineage>
</organism>
<proteinExistence type="predicted"/>
<sequence length="75" mass="8761">KSLIEYSHIETLFLIFTNILDWEHYKSSLLFPTDKAKEKILKEFLSKIASADIKDVEDIVDLEQTIETFVESVQI</sequence>
<accession>X0ZVU5</accession>
<protein>
    <submittedName>
        <fullName evidence="1">Uncharacterized protein</fullName>
    </submittedName>
</protein>
<dbReference type="AlphaFoldDB" id="X0ZVU5"/>
<reference evidence="1" key="1">
    <citation type="journal article" date="2014" name="Front. Microbiol.">
        <title>High frequency of phylogenetically diverse reductive dehalogenase-homologous genes in deep subseafloor sedimentary metagenomes.</title>
        <authorList>
            <person name="Kawai M."/>
            <person name="Futagami T."/>
            <person name="Toyoda A."/>
            <person name="Takaki Y."/>
            <person name="Nishi S."/>
            <person name="Hori S."/>
            <person name="Arai W."/>
            <person name="Tsubouchi T."/>
            <person name="Morono Y."/>
            <person name="Uchiyama I."/>
            <person name="Ito T."/>
            <person name="Fujiyama A."/>
            <person name="Inagaki F."/>
            <person name="Takami H."/>
        </authorList>
    </citation>
    <scope>NUCLEOTIDE SEQUENCE</scope>
    <source>
        <strain evidence="1">Expedition CK06-06</strain>
    </source>
</reference>
<evidence type="ECO:0000313" key="1">
    <source>
        <dbReference type="EMBL" id="GAG64613.1"/>
    </source>
</evidence>
<gene>
    <name evidence="1" type="ORF">S01H4_10427</name>
</gene>
<feature type="non-terminal residue" evidence="1">
    <location>
        <position position="1"/>
    </location>
</feature>
<name>X0ZVU5_9ZZZZ</name>
<comment type="caution">
    <text evidence="1">The sequence shown here is derived from an EMBL/GenBank/DDBJ whole genome shotgun (WGS) entry which is preliminary data.</text>
</comment>